<reference evidence="1" key="1">
    <citation type="submission" date="2023-03" db="EMBL/GenBank/DDBJ databases">
        <authorList>
            <person name="Steffen K."/>
            <person name="Cardenas P."/>
        </authorList>
    </citation>
    <scope>NUCLEOTIDE SEQUENCE</scope>
</reference>
<gene>
    <name evidence="1" type="ORF">GBAR_LOCUS10789</name>
</gene>
<organism evidence="1 2">
    <name type="scientific">Geodia barretti</name>
    <name type="common">Barrett's horny sponge</name>
    <dbReference type="NCBI Taxonomy" id="519541"/>
    <lineage>
        <taxon>Eukaryota</taxon>
        <taxon>Metazoa</taxon>
        <taxon>Porifera</taxon>
        <taxon>Demospongiae</taxon>
        <taxon>Heteroscleromorpha</taxon>
        <taxon>Tetractinellida</taxon>
        <taxon>Astrophorina</taxon>
        <taxon>Geodiidae</taxon>
        <taxon>Geodia</taxon>
    </lineage>
</organism>
<comment type="caution">
    <text evidence="1">The sequence shown here is derived from an EMBL/GenBank/DDBJ whole genome shotgun (WGS) entry which is preliminary data.</text>
</comment>
<dbReference type="EMBL" id="CASHTH010001665">
    <property type="protein sequence ID" value="CAI8017878.1"/>
    <property type="molecule type" value="Genomic_DNA"/>
</dbReference>
<dbReference type="Proteomes" id="UP001174909">
    <property type="component" value="Unassembled WGS sequence"/>
</dbReference>
<evidence type="ECO:0000313" key="1">
    <source>
        <dbReference type="EMBL" id="CAI8017878.1"/>
    </source>
</evidence>
<proteinExistence type="predicted"/>
<evidence type="ECO:0000313" key="2">
    <source>
        <dbReference type="Proteomes" id="UP001174909"/>
    </source>
</evidence>
<protein>
    <submittedName>
        <fullName evidence="1">Uncharacterized protein</fullName>
    </submittedName>
</protein>
<dbReference type="AlphaFoldDB" id="A0AA35RUB9"/>
<keyword evidence="2" id="KW-1185">Reference proteome</keyword>
<name>A0AA35RUB9_GEOBA</name>
<sequence>MEDDYEVRNLSQLSLEDAARVEEQLGAVRTDVLVTGRFKLASRRFIKRDVLQRRGRLPLQRMKREAAAMTRMCIPFHLSPHGVVLWLCSTGARSAARPASELSGGRGQPLGC</sequence>
<accession>A0AA35RUB9</accession>